<keyword evidence="4" id="KW-1185">Reference proteome</keyword>
<comment type="caution">
    <text evidence="3">The sequence shown here is derived from an EMBL/GenBank/DDBJ whole genome shotgun (WGS) entry which is preliminary data.</text>
</comment>
<protein>
    <recommendedName>
        <fullName evidence="2">BTB/POZ domain-containing protein</fullName>
    </recommendedName>
</protein>
<dbReference type="PANTHER" id="PTHR22427">
    <property type="entry name" value="GH15728P"/>
    <property type="match status" value="1"/>
</dbReference>
<feature type="region of interest" description="Disordered" evidence="1">
    <location>
        <begin position="50"/>
        <end position="76"/>
    </location>
</feature>
<dbReference type="InterPro" id="IPR027907">
    <property type="entry name" value="BTBD8_C"/>
</dbReference>
<evidence type="ECO:0000313" key="4">
    <source>
        <dbReference type="Proteomes" id="UP000516260"/>
    </source>
</evidence>
<feature type="compositionally biased region" description="Basic and acidic residues" evidence="1">
    <location>
        <begin position="23"/>
        <end position="38"/>
    </location>
</feature>
<accession>A0A4Z2B7D1</accession>
<name>A0A4Z2B7D1_9TELE</name>
<gene>
    <name evidence="3" type="ORF">fugu_005940</name>
</gene>
<dbReference type="AlphaFoldDB" id="A0A4Z2B7D1"/>
<evidence type="ECO:0000259" key="2">
    <source>
        <dbReference type="Pfam" id="PF15363"/>
    </source>
</evidence>
<evidence type="ECO:0000256" key="1">
    <source>
        <dbReference type="SAM" id="MobiDB-lite"/>
    </source>
</evidence>
<dbReference type="Pfam" id="PF15363">
    <property type="entry name" value="BTBD8_C"/>
    <property type="match status" value="1"/>
</dbReference>
<dbReference type="PANTHER" id="PTHR22427:SF2">
    <property type="entry name" value="BTB_POZ DOMAIN-CONTAINING PROTEIN 8"/>
    <property type="match status" value="1"/>
</dbReference>
<proteinExistence type="predicted"/>
<sequence>MPCDVFESISAFPTDQNHLPGHHKNDDIKHKKDEEEPKAKSFVFLTEIQESNDIQDIGNEGNPSDPSLDADTKEVPFQERPCHLDLWHAEQYNSGLCRNATDSKKADLHLDLSQHQLTGDSPEHTAPSPAGDYGHDSLDQSCKRDRRPSKALSPIYEVDVGESLENCSNKDRNDRLKENEEKPRENEDKSHKFAEQDWSLLRQLLSDHESNLGVINPVPEELNLAQYLIKQTLSLSRDFLDYEAILSPEKENFKRWAELISPMEDSSTSITVTSFSPEDAASPQGEWTIVELETHH</sequence>
<feature type="compositionally biased region" description="Basic and acidic residues" evidence="1">
    <location>
        <begin position="133"/>
        <end position="143"/>
    </location>
</feature>
<feature type="region of interest" description="Disordered" evidence="1">
    <location>
        <begin position="1"/>
        <end position="38"/>
    </location>
</feature>
<dbReference type="EMBL" id="SWLE01000019">
    <property type="protein sequence ID" value="TNM87719.1"/>
    <property type="molecule type" value="Genomic_DNA"/>
</dbReference>
<dbReference type="Proteomes" id="UP000516260">
    <property type="component" value="Chromosome 6"/>
</dbReference>
<feature type="domain" description="BTB/POZ" evidence="2">
    <location>
        <begin position="252"/>
        <end position="296"/>
    </location>
</feature>
<organism evidence="3 4">
    <name type="scientific">Takifugu bimaculatus</name>
    <dbReference type="NCBI Taxonomy" id="433685"/>
    <lineage>
        <taxon>Eukaryota</taxon>
        <taxon>Metazoa</taxon>
        <taxon>Chordata</taxon>
        <taxon>Craniata</taxon>
        <taxon>Vertebrata</taxon>
        <taxon>Euteleostomi</taxon>
        <taxon>Actinopterygii</taxon>
        <taxon>Neopterygii</taxon>
        <taxon>Teleostei</taxon>
        <taxon>Neoteleostei</taxon>
        <taxon>Acanthomorphata</taxon>
        <taxon>Eupercaria</taxon>
        <taxon>Tetraodontiformes</taxon>
        <taxon>Tetradontoidea</taxon>
        <taxon>Tetraodontidae</taxon>
        <taxon>Takifugu</taxon>
    </lineage>
</organism>
<evidence type="ECO:0000313" key="3">
    <source>
        <dbReference type="EMBL" id="TNM87719.1"/>
    </source>
</evidence>
<feature type="region of interest" description="Disordered" evidence="1">
    <location>
        <begin position="117"/>
        <end position="192"/>
    </location>
</feature>
<feature type="compositionally biased region" description="Basic and acidic residues" evidence="1">
    <location>
        <begin position="168"/>
        <end position="192"/>
    </location>
</feature>
<reference evidence="3" key="1">
    <citation type="submission" date="2019-04" db="EMBL/GenBank/DDBJ databases">
        <title>The sequence and de novo assembly of Takifugu bimaculatus genome using PacBio and Hi-C technologies.</title>
        <authorList>
            <person name="Xu P."/>
            <person name="Liu B."/>
            <person name="Zhou Z."/>
        </authorList>
    </citation>
    <scope>NUCLEOTIDE SEQUENCE [LARGE SCALE GENOMIC DNA]</scope>
    <source>
        <strain evidence="3">TB-2018</strain>
        <tissue evidence="3">Muscle</tissue>
    </source>
</reference>